<dbReference type="SUPFAM" id="SSF53474">
    <property type="entry name" value="alpha/beta-Hydrolases"/>
    <property type="match status" value="1"/>
</dbReference>
<dbReference type="GO" id="GO:0000324">
    <property type="term" value="C:fungal-type vacuole"/>
    <property type="evidence" value="ECO:0007669"/>
    <property type="project" value="TreeGrafter"/>
</dbReference>
<proteinExistence type="inferred from homology"/>
<keyword evidence="6" id="KW-0325">Glycoprotein</keyword>
<dbReference type="Proteomes" id="UP000193498">
    <property type="component" value="Unassembled WGS sequence"/>
</dbReference>
<dbReference type="PRINTS" id="PR00724">
    <property type="entry name" value="CRBOXYPTASEC"/>
</dbReference>
<dbReference type="PROSITE" id="PS00131">
    <property type="entry name" value="CARBOXYPEPT_SER_SER"/>
    <property type="match status" value="1"/>
</dbReference>
<evidence type="ECO:0000256" key="3">
    <source>
        <dbReference type="ARBA" id="ARBA00022670"/>
    </source>
</evidence>
<feature type="chain" id="PRO_5011825327" description="Carboxypeptidase" evidence="7">
    <location>
        <begin position="17"/>
        <end position="473"/>
    </location>
</feature>
<evidence type="ECO:0000256" key="5">
    <source>
        <dbReference type="ARBA" id="ARBA00022801"/>
    </source>
</evidence>
<dbReference type="Gene3D" id="1.10.287.410">
    <property type="match status" value="1"/>
</dbReference>
<keyword evidence="3 7" id="KW-0645">Protease</keyword>
<sequence>MKSSLLLAALLPLAWGYNYKAIPAFRRSSDVLEQPAQVLLAREAQSTSNQTLRVKNPTICDSSVKQYAGYLDIASNKHLFYWFFESRNKPETDPVVLWLNGGPGCSSFTGILMELGPCRVRADGSGVDHNPYSWNSNANVIFLDQPTNVGFSWGANVSTTVQSGADVDAFLRLFFKEYPQYAKHDFHIFGESYGGHYIPEIAKDVVLNNEKSKQKINLKSVGIGNGWIDPRLQEKYYAPQACDGPYGAVLSKSVCQKMYAAYPQCYKLATKCYKDPTFQKCNDATNYCSEYIENPYYDSGLNPYDVRKKCDPNSSLCYDIEAGIDIWLNRPEIRSELGVAKQVGKFESCSNAVGENFSKTPDNMLNFADRLPILLNAGVRVLLYAGDADFICNWMGNKAVALDIEWSGKKRFNKAKDISWKVNGTDAGEVRAYDKLTYLRVFKAGHMVPFDQPEAGLSMLNTWLSNESFSKHR</sequence>
<dbReference type="GO" id="GO:0004185">
    <property type="term" value="F:serine-type carboxypeptidase activity"/>
    <property type="evidence" value="ECO:0007669"/>
    <property type="project" value="UniProtKB-UniRule"/>
</dbReference>
<dbReference type="InterPro" id="IPR029058">
    <property type="entry name" value="AB_hydrolase_fold"/>
</dbReference>
<dbReference type="InterPro" id="IPR018202">
    <property type="entry name" value="Ser_caboxypep_ser_AS"/>
</dbReference>
<dbReference type="STRING" id="1314790.A0A1Y1Z517"/>
<evidence type="ECO:0000256" key="7">
    <source>
        <dbReference type="RuleBase" id="RU361156"/>
    </source>
</evidence>
<dbReference type="EC" id="3.4.16.-" evidence="7"/>
<keyword evidence="9" id="KW-1185">Reference proteome</keyword>
<comment type="similarity">
    <text evidence="1 7">Belongs to the peptidase S10 family.</text>
</comment>
<name>A0A1Y1Z517_9FUNG</name>
<keyword evidence="4 7" id="KW-0732">Signal</keyword>
<dbReference type="InterPro" id="IPR001563">
    <property type="entry name" value="Peptidase_S10"/>
</dbReference>
<comment type="caution">
    <text evidence="8">The sequence shown here is derived from an EMBL/GenBank/DDBJ whole genome shotgun (WGS) entry which is preliminary data.</text>
</comment>
<protein>
    <recommendedName>
        <fullName evidence="7">Carboxypeptidase</fullName>
        <ecNumber evidence="7">3.4.16.-</ecNumber>
    </recommendedName>
</protein>
<dbReference type="PANTHER" id="PTHR11802">
    <property type="entry name" value="SERINE PROTEASE FAMILY S10 SERINE CARBOXYPEPTIDASE"/>
    <property type="match status" value="1"/>
</dbReference>
<keyword evidence="2 7" id="KW-0121">Carboxypeptidase</keyword>
<dbReference type="PANTHER" id="PTHR11802:SF113">
    <property type="entry name" value="SERINE CARBOXYPEPTIDASE CTSA-4.1"/>
    <property type="match status" value="1"/>
</dbReference>
<evidence type="ECO:0000313" key="8">
    <source>
        <dbReference type="EMBL" id="ORY05353.1"/>
    </source>
</evidence>
<dbReference type="GO" id="GO:0006508">
    <property type="term" value="P:proteolysis"/>
    <property type="evidence" value="ECO:0007669"/>
    <property type="project" value="UniProtKB-KW"/>
</dbReference>
<dbReference type="Gene3D" id="3.40.50.1820">
    <property type="entry name" value="alpha/beta hydrolase"/>
    <property type="match status" value="1"/>
</dbReference>
<dbReference type="InParanoid" id="A0A1Y1Z517"/>
<evidence type="ECO:0000256" key="4">
    <source>
        <dbReference type="ARBA" id="ARBA00022729"/>
    </source>
</evidence>
<organism evidence="8 9">
    <name type="scientific">Basidiobolus meristosporus CBS 931.73</name>
    <dbReference type="NCBI Taxonomy" id="1314790"/>
    <lineage>
        <taxon>Eukaryota</taxon>
        <taxon>Fungi</taxon>
        <taxon>Fungi incertae sedis</taxon>
        <taxon>Zoopagomycota</taxon>
        <taxon>Entomophthoromycotina</taxon>
        <taxon>Basidiobolomycetes</taxon>
        <taxon>Basidiobolales</taxon>
        <taxon>Basidiobolaceae</taxon>
        <taxon>Basidiobolus</taxon>
    </lineage>
</organism>
<evidence type="ECO:0000256" key="2">
    <source>
        <dbReference type="ARBA" id="ARBA00022645"/>
    </source>
</evidence>
<dbReference type="EMBL" id="MCFE01000026">
    <property type="protein sequence ID" value="ORY05353.1"/>
    <property type="molecule type" value="Genomic_DNA"/>
</dbReference>
<dbReference type="Pfam" id="PF00450">
    <property type="entry name" value="Peptidase_S10"/>
    <property type="match status" value="1"/>
</dbReference>
<accession>A0A1Y1Z517</accession>
<keyword evidence="5 7" id="KW-0378">Hydrolase</keyword>
<gene>
    <name evidence="8" type="ORF">K493DRAFT_252798</name>
</gene>
<feature type="signal peptide" evidence="7">
    <location>
        <begin position="1"/>
        <end position="16"/>
    </location>
</feature>
<evidence type="ECO:0000313" key="9">
    <source>
        <dbReference type="Proteomes" id="UP000193498"/>
    </source>
</evidence>
<dbReference type="OrthoDB" id="443318at2759"/>
<evidence type="ECO:0000256" key="1">
    <source>
        <dbReference type="ARBA" id="ARBA00009431"/>
    </source>
</evidence>
<dbReference type="AlphaFoldDB" id="A0A1Y1Z517"/>
<evidence type="ECO:0000256" key="6">
    <source>
        <dbReference type="ARBA" id="ARBA00023180"/>
    </source>
</evidence>
<reference evidence="8 9" key="1">
    <citation type="submission" date="2016-07" db="EMBL/GenBank/DDBJ databases">
        <title>Pervasive Adenine N6-methylation of Active Genes in Fungi.</title>
        <authorList>
            <consortium name="DOE Joint Genome Institute"/>
            <person name="Mondo S.J."/>
            <person name="Dannebaum R.O."/>
            <person name="Kuo R.C."/>
            <person name="Labutti K."/>
            <person name="Haridas S."/>
            <person name="Kuo A."/>
            <person name="Salamov A."/>
            <person name="Ahrendt S.R."/>
            <person name="Lipzen A."/>
            <person name="Sullivan W."/>
            <person name="Andreopoulos W.B."/>
            <person name="Clum A."/>
            <person name="Lindquist E."/>
            <person name="Daum C."/>
            <person name="Ramamoorthy G.K."/>
            <person name="Gryganskyi A."/>
            <person name="Culley D."/>
            <person name="Magnuson J.K."/>
            <person name="James T.Y."/>
            <person name="O'Malley M.A."/>
            <person name="Stajich J.E."/>
            <person name="Spatafora J.W."/>
            <person name="Visel A."/>
            <person name="Grigoriev I.V."/>
        </authorList>
    </citation>
    <scope>NUCLEOTIDE SEQUENCE [LARGE SCALE GENOMIC DNA]</scope>
    <source>
        <strain evidence="8 9">CBS 931.73</strain>
    </source>
</reference>